<dbReference type="PANTHER" id="PTHR47670">
    <property type="entry name" value="ADENYLYLSULFATASE HINT3"/>
    <property type="match status" value="1"/>
</dbReference>
<dbReference type="GO" id="GO:0047627">
    <property type="term" value="F:adenylylsulfatase activity"/>
    <property type="evidence" value="ECO:0007669"/>
    <property type="project" value="TreeGrafter"/>
</dbReference>
<dbReference type="PROSITE" id="PS51084">
    <property type="entry name" value="HIT_2"/>
    <property type="match status" value="1"/>
</dbReference>
<reference evidence="5 6" key="1">
    <citation type="submission" date="2024-01" db="EMBL/GenBank/DDBJ databases">
        <title>The complete chloroplast genome sequence of Lithospermum erythrorhizon: insights into the phylogenetic relationship among Boraginaceae species and the maternal lineages of purple gromwells.</title>
        <authorList>
            <person name="Okada T."/>
            <person name="Watanabe K."/>
        </authorList>
    </citation>
    <scope>NUCLEOTIDE SEQUENCE [LARGE SCALE GENOMIC DNA]</scope>
</reference>
<dbReference type="EMBL" id="BAABME010000218">
    <property type="protein sequence ID" value="GAA0140786.1"/>
    <property type="molecule type" value="Genomic_DNA"/>
</dbReference>
<dbReference type="GO" id="GO:0006790">
    <property type="term" value="P:sulfur compound metabolic process"/>
    <property type="evidence" value="ECO:0007669"/>
    <property type="project" value="TreeGrafter"/>
</dbReference>
<sequence>MEEQAKRRVSMLFSHICPSNQSVSEPFCSSEVSPSNCLSNEVETNDKDCIFCKIVRGEASALKVYEDDLCLCILDTSPLSHGHSLIIPKCHFPSLKDTPPSIVGAMCSKVPLISEAVMKATDSDSFNLLVNNGESAGQVIFHTHFHIIPRKARDCLWDSESLRRRKLKLDKETLLLAERIRDKLPQFVNFNEDGKSQGSSLIDN</sequence>
<feature type="active site" description="Tele-AMP-histidine intermediate" evidence="1">
    <location>
        <position position="144"/>
    </location>
</feature>
<dbReference type="Pfam" id="PF01230">
    <property type="entry name" value="HIT"/>
    <property type="match status" value="1"/>
</dbReference>
<dbReference type="SUPFAM" id="SSF54197">
    <property type="entry name" value="HIT-like"/>
    <property type="match status" value="1"/>
</dbReference>
<evidence type="ECO:0000256" key="1">
    <source>
        <dbReference type="PIRSR" id="PIRSR601310-1"/>
    </source>
</evidence>
<evidence type="ECO:0000259" key="4">
    <source>
        <dbReference type="PROSITE" id="PS51084"/>
    </source>
</evidence>
<dbReference type="Proteomes" id="UP001454036">
    <property type="component" value="Unassembled WGS sequence"/>
</dbReference>
<name>A0AAV3NPN4_LITER</name>
<dbReference type="CDD" id="cd01277">
    <property type="entry name" value="HINT_subgroup"/>
    <property type="match status" value="1"/>
</dbReference>
<evidence type="ECO:0000313" key="6">
    <source>
        <dbReference type="Proteomes" id="UP001454036"/>
    </source>
</evidence>
<comment type="caution">
    <text evidence="5">The sequence shown here is derived from an EMBL/GenBank/DDBJ whole genome shotgun (WGS) entry which is preliminary data.</text>
</comment>
<dbReference type="InterPro" id="IPR039384">
    <property type="entry name" value="HINT"/>
</dbReference>
<feature type="short sequence motif" description="Histidine triad motif" evidence="2 3">
    <location>
        <begin position="142"/>
        <end position="146"/>
    </location>
</feature>
<dbReference type="PANTHER" id="PTHR47670:SF1">
    <property type="entry name" value="ADENYLYLSULFATASE HINT3"/>
    <property type="match status" value="1"/>
</dbReference>
<dbReference type="PROSITE" id="PS00892">
    <property type="entry name" value="HIT_1"/>
    <property type="match status" value="1"/>
</dbReference>
<dbReference type="AlphaFoldDB" id="A0AAV3NPN4"/>
<gene>
    <name evidence="5" type="ORF">LIER_02076</name>
</gene>
<evidence type="ECO:0000313" key="5">
    <source>
        <dbReference type="EMBL" id="GAA0140786.1"/>
    </source>
</evidence>
<organism evidence="5 6">
    <name type="scientific">Lithospermum erythrorhizon</name>
    <name type="common">Purple gromwell</name>
    <name type="synonym">Lithospermum officinale var. erythrorhizon</name>
    <dbReference type="NCBI Taxonomy" id="34254"/>
    <lineage>
        <taxon>Eukaryota</taxon>
        <taxon>Viridiplantae</taxon>
        <taxon>Streptophyta</taxon>
        <taxon>Embryophyta</taxon>
        <taxon>Tracheophyta</taxon>
        <taxon>Spermatophyta</taxon>
        <taxon>Magnoliopsida</taxon>
        <taxon>eudicotyledons</taxon>
        <taxon>Gunneridae</taxon>
        <taxon>Pentapetalae</taxon>
        <taxon>asterids</taxon>
        <taxon>lamiids</taxon>
        <taxon>Boraginales</taxon>
        <taxon>Boraginaceae</taxon>
        <taxon>Boraginoideae</taxon>
        <taxon>Lithospermeae</taxon>
        <taxon>Lithospermum</taxon>
    </lineage>
</organism>
<dbReference type="PRINTS" id="PR00332">
    <property type="entry name" value="HISTRIAD"/>
</dbReference>
<dbReference type="InterPro" id="IPR036265">
    <property type="entry name" value="HIT-like_sf"/>
</dbReference>
<proteinExistence type="predicted"/>
<feature type="domain" description="HIT" evidence="4">
    <location>
        <begin position="50"/>
        <end position="157"/>
    </location>
</feature>
<evidence type="ECO:0000256" key="2">
    <source>
        <dbReference type="PIRSR" id="PIRSR601310-3"/>
    </source>
</evidence>
<protein>
    <recommendedName>
        <fullName evidence="4">HIT domain-containing protein</fullName>
    </recommendedName>
</protein>
<dbReference type="GO" id="GO:0009150">
    <property type="term" value="P:purine ribonucleotide metabolic process"/>
    <property type="evidence" value="ECO:0007669"/>
    <property type="project" value="TreeGrafter"/>
</dbReference>
<evidence type="ECO:0000256" key="3">
    <source>
        <dbReference type="PROSITE-ProRule" id="PRU00464"/>
    </source>
</evidence>
<dbReference type="Gene3D" id="3.30.428.10">
    <property type="entry name" value="HIT-like"/>
    <property type="match status" value="1"/>
</dbReference>
<dbReference type="InterPro" id="IPR019808">
    <property type="entry name" value="Histidine_triad_CS"/>
</dbReference>
<accession>A0AAV3NPN4</accession>
<dbReference type="InterPro" id="IPR001310">
    <property type="entry name" value="Histidine_triad_HIT"/>
</dbReference>
<dbReference type="InterPro" id="IPR011146">
    <property type="entry name" value="HIT-like"/>
</dbReference>
<keyword evidence="6" id="KW-1185">Reference proteome</keyword>